<sequence length="234" mass="25444">MLPPCAHIAEIAYHVPHETLEQVALHRTGGIGPMGIQDGWLPYLARAGFDGATVRDNVCWNIIAAAWIIAASRSQQSTIPAKRPFHAPSDHPLSADIAACVADAARTYRIPEAIYRAVLMTEGGAAGTVSHNSNGSDDLGIAQINTSWLPRLAAQGVTRTRLLTEDCLNVHVGAWILGQELAGADPHDAAAFWRRVGNYNSHTPVYNQRYQIRVWRNLQRLGIGSENIATLSEK</sequence>
<dbReference type="CDD" id="cd13400">
    <property type="entry name" value="LT_IagB-like"/>
    <property type="match status" value="1"/>
</dbReference>
<reference evidence="3 4" key="1">
    <citation type="submission" date="2019-07" db="EMBL/GenBank/DDBJ databases">
        <title>Whole genome shotgun sequence of Asaia bogorensis NBRC 16594.</title>
        <authorList>
            <person name="Hosoyama A."/>
            <person name="Uohara A."/>
            <person name="Ohji S."/>
            <person name="Ichikawa N."/>
        </authorList>
    </citation>
    <scope>NUCLEOTIDE SEQUENCE [LARGE SCALE GENOMIC DNA]</scope>
    <source>
        <strain evidence="3 4">NBRC 16594</strain>
    </source>
</reference>
<comment type="similarity">
    <text evidence="1">Belongs to the virb1 family.</text>
</comment>
<dbReference type="SUPFAM" id="SSF53955">
    <property type="entry name" value="Lysozyme-like"/>
    <property type="match status" value="2"/>
</dbReference>
<dbReference type="AlphaFoldDB" id="A0AAN4R7A1"/>
<dbReference type="InterPro" id="IPR008258">
    <property type="entry name" value="Transglycosylase_SLT_dom_1"/>
</dbReference>
<dbReference type="Pfam" id="PF01464">
    <property type="entry name" value="SLT"/>
    <property type="match status" value="1"/>
</dbReference>
<proteinExistence type="inferred from homology"/>
<dbReference type="InterPro" id="IPR023346">
    <property type="entry name" value="Lysozyme-like_dom_sf"/>
</dbReference>
<evidence type="ECO:0000313" key="4">
    <source>
        <dbReference type="Proteomes" id="UP000321287"/>
    </source>
</evidence>
<accession>A0AAN4R7A1</accession>
<evidence type="ECO:0000256" key="1">
    <source>
        <dbReference type="ARBA" id="ARBA00009387"/>
    </source>
</evidence>
<organism evidence="3 4">
    <name type="scientific">Asaia bogorensis NBRC 16594</name>
    <dbReference type="NCBI Taxonomy" id="1231624"/>
    <lineage>
        <taxon>Bacteria</taxon>
        <taxon>Pseudomonadati</taxon>
        <taxon>Pseudomonadota</taxon>
        <taxon>Alphaproteobacteria</taxon>
        <taxon>Acetobacterales</taxon>
        <taxon>Acetobacteraceae</taxon>
        <taxon>Asaia</taxon>
    </lineage>
</organism>
<protein>
    <recommendedName>
        <fullName evidence="2">Transglycosylase SLT domain-containing protein</fullName>
    </recommendedName>
</protein>
<dbReference type="Proteomes" id="UP000321287">
    <property type="component" value="Unassembled WGS sequence"/>
</dbReference>
<feature type="domain" description="Transglycosylase SLT" evidence="2">
    <location>
        <begin position="100"/>
        <end position="186"/>
    </location>
</feature>
<keyword evidence="4" id="KW-1185">Reference proteome</keyword>
<comment type="caution">
    <text evidence="3">The sequence shown here is derived from an EMBL/GenBank/DDBJ whole genome shotgun (WGS) entry which is preliminary data.</text>
</comment>
<evidence type="ECO:0000313" key="3">
    <source>
        <dbReference type="EMBL" id="GEL54841.1"/>
    </source>
</evidence>
<gene>
    <name evidence="3" type="ORF">ABO01nite_28480</name>
</gene>
<evidence type="ECO:0000259" key="2">
    <source>
        <dbReference type="Pfam" id="PF01464"/>
    </source>
</evidence>
<dbReference type="EMBL" id="BJVS01000010">
    <property type="protein sequence ID" value="GEL54841.1"/>
    <property type="molecule type" value="Genomic_DNA"/>
</dbReference>
<name>A0AAN4R7A1_9PROT</name>